<dbReference type="Gene3D" id="3.90.1200.10">
    <property type="match status" value="1"/>
</dbReference>
<gene>
    <name evidence="2" type="ORF">M5X16_12775</name>
    <name evidence="3" type="ORF">PC41400_19070</name>
</gene>
<evidence type="ECO:0000313" key="4">
    <source>
        <dbReference type="Proteomes" id="UP000288943"/>
    </source>
</evidence>
<reference evidence="2 5" key="2">
    <citation type="submission" date="2022-05" db="EMBL/GenBank/DDBJ databases">
        <title>Genome Sequencing of Bee-Associated Microbes.</title>
        <authorList>
            <person name="Dunlap C."/>
        </authorList>
    </citation>
    <scope>NUCLEOTIDE SEQUENCE [LARGE SCALE GENOMIC DNA]</scope>
    <source>
        <strain evidence="2 5">NRRL B-23120</strain>
    </source>
</reference>
<accession>A0A410WZL5</accession>
<evidence type="ECO:0000259" key="1">
    <source>
        <dbReference type="Pfam" id="PF01636"/>
    </source>
</evidence>
<organism evidence="3 4">
    <name type="scientific">Paenibacillus chitinolyticus</name>
    <dbReference type="NCBI Taxonomy" id="79263"/>
    <lineage>
        <taxon>Bacteria</taxon>
        <taxon>Bacillati</taxon>
        <taxon>Bacillota</taxon>
        <taxon>Bacilli</taxon>
        <taxon>Bacillales</taxon>
        <taxon>Paenibacillaceae</taxon>
        <taxon>Paenibacillus</taxon>
    </lineage>
</organism>
<dbReference type="PANTHER" id="PTHR21310">
    <property type="entry name" value="AMINOGLYCOSIDE PHOSPHOTRANSFERASE-RELATED-RELATED"/>
    <property type="match status" value="1"/>
</dbReference>
<dbReference type="GeneID" id="95376899"/>
<feature type="domain" description="Aminoglycoside phosphotransferase" evidence="1">
    <location>
        <begin position="23"/>
        <end position="251"/>
    </location>
</feature>
<name>A0A410WZL5_9BACL</name>
<proteinExistence type="predicted"/>
<dbReference type="Pfam" id="PF01636">
    <property type="entry name" value="APH"/>
    <property type="match status" value="1"/>
</dbReference>
<dbReference type="Gene3D" id="3.30.200.20">
    <property type="entry name" value="Phosphorylase Kinase, domain 1"/>
    <property type="match status" value="1"/>
</dbReference>
<dbReference type="PANTHER" id="PTHR21310:SF15">
    <property type="entry name" value="AMINOGLYCOSIDE PHOSPHOTRANSFERASE DOMAIN-CONTAINING PROTEIN"/>
    <property type="match status" value="1"/>
</dbReference>
<dbReference type="SUPFAM" id="SSF56112">
    <property type="entry name" value="Protein kinase-like (PK-like)"/>
    <property type="match status" value="1"/>
</dbReference>
<dbReference type="GO" id="GO:0016740">
    <property type="term" value="F:transferase activity"/>
    <property type="evidence" value="ECO:0007669"/>
    <property type="project" value="UniProtKB-KW"/>
</dbReference>
<dbReference type="InterPro" id="IPR051678">
    <property type="entry name" value="AGP_Transferase"/>
</dbReference>
<dbReference type="KEGG" id="pchi:PC41400_19070"/>
<evidence type="ECO:0000313" key="5">
    <source>
        <dbReference type="Proteomes" id="UP001527202"/>
    </source>
</evidence>
<dbReference type="InterPro" id="IPR011009">
    <property type="entry name" value="Kinase-like_dom_sf"/>
</dbReference>
<keyword evidence="3" id="KW-0808">Transferase</keyword>
<dbReference type="EMBL" id="CP026520">
    <property type="protein sequence ID" value="QAV19652.1"/>
    <property type="molecule type" value="Genomic_DNA"/>
</dbReference>
<dbReference type="InterPro" id="IPR002575">
    <property type="entry name" value="Aminoglycoside_PTrfase"/>
</dbReference>
<dbReference type="EMBL" id="JAMDMJ010000013">
    <property type="protein sequence ID" value="MCY9596648.1"/>
    <property type="molecule type" value="Genomic_DNA"/>
</dbReference>
<reference evidence="3 4" key="1">
    <citation type="submission" date="2018-01" db="EMBL/GenBank/DDBJ databases">
        <title>The whole genome sequencing and assembly of Paenibacillus chitinolyticus KCCM 41400 strain.</title>
        <authorList>
            <person name="Kim J.-Y."/>
            <person name="Park M.-K."/>
            <person name="Lee Y.-J."/>
            <person name="Yi H."/>
            <person name="Bahn Y.-S."/>
            <person name="Kim J.F."/>
            <person name="Lee D.-W."/>
        </authorList>
    </citation>
    <scope>NUCLEOTIDE SEQUENCE [LARGE SCALE GENOMIC DNA]</scope>
    <source>
        <strain evidence="3 4">KCCM 41400</strain>
    </source>
</reference>
<protein>
    <submittedName>
        <fullName evidence="3">Aminoglycoside phosphotransferase family protein</fullName>
    </submittedName>
</protein>
<dbReference type="AlphaFoldDB" id="A0A410WZL5"/>
<sequence length="306" mass="34617">MNKAQPYLEAIRQRYPELPLDTAEKIGAGQNNDVWLINGRLIFRFPKYESAIRDMEREVAFLLYAADHVSLEIPRPVFIHTCPSLKELPFIGYNKIEGEPLEADLLQAEASNDSQEEHVPNEAFLRHIAGQLDDFLQELHGLDPKDLACAQREPGYDGYREWSDMYERIQSRLYPCMKQGARAWTDRHFSAFLGCKANFEITPSLIHGDFGTSNILYEPVSKRVSGILDFGSAGMGDPAVDYAALLASYGESFFRLVLVKNPKAREMLSRIIFYKGTFALQEALFGVENEDPEALKSGLETLEALE</sequence>
<dbReference type="Proteomes" id="UP001527202">
    <property type="component" value="Unassembled WGS sequence"/>
</dbReference>
<dbReference type="Proteomes" id="UP000288943">
    <property type="component" value="Chromosome"/>
</dbReference>
<dbReference type="RefSeq" id="WP_042226942.1">
    <property type="nucleotide sequence ID" value="NZ_CP026520.1"/>
</dbReference>
<evidence type="ECO:0000313" key="3">
    <source>
        <dbReference type="EMBL" id="QAV19652.1"/>
    </source>
</evidence>
<dbReference type="OrthoDB" id="60975at2"/>
<evidence type="ECO:0000313" key="2">
    <source>
        <dbReference type="EMBL" id="MCY9596648.1"/>
    </source>
</evidence>
<keyword evidence="5" id="KW-1185">Reference proteome</keyword>